<reference evidence="2 3" key="1">
    <citation type="journal article" date="2013" name="Int. J. Syst. Evol. Microbiol.">
        <title>Tumebacillus flagellatus sp. nov., an alpha-amylase/pullulanase-producing bacterium isolated from cassava wastewater.</title>
        <authorList>
            <person name="Wang Q."/>
            <person name="Xie N."/>
            <person name="Qin Y."/>
            <person name="Shen N."/>
            <person name="Zhu J."/>
            <person name="Mi H."/>
            <person name="Huang R."/>
        </authorList>
    </citation>
    <scope>NUCLEOTIDE SEQUENCE [LARGE SCALE GENOMIC DNA]</scope>
    <source>
        <strain evidence="2 3">GST4</strain>
    </source>
</reference>
<dbReference type="InterPro" id="IPR010982">
    <property type="entry name" value="Lambda_DNA-bd_dom_sf"/>
</dbReference>
<dbReference type="SUPFAM" id="SSF48452">
    <property type="entry name" value="TPR-like"/>
    <property type="match status" value="1"/>
</dbReference>
<sequence>MKNHSKVPIGDLFRERRTAQRMTMREVAGAELSPTAVNNIEKGKIKPTVETVLYLCSVLDMPPELALISYPDFTKSAPALFEIVNERLREQRYDEAVTLLYDMFWVSVEQPGYEEILGLVQFQLGLVFAKLGRYACARESMNQAYYHFLAVKDIPRKIQSLYQIGNIELGERHTNVAIAVFKQALVVVHRYQHVDRHTGDILQRLADAHLQNLDCEKALQASLRAERVYRDVGAPDGVARSRLQQAELLMQLDALPEAERVAMQAYSWFAEHGESHESLASAARVLGVLMTRSKRYEEAAARFAEASARLGPTDCRERWKVECDTAELALCHHDINAAREHARAALAICDSRSTRDRIWPEDRAHTYRLLARCDRLAGDEAKYVRAMQEAVSSLQTGGNAIQAALYQSELADETHDWELMREAAQTLRRLHELPR</sequence>
<dbReference type="SMART" id="SM00530">
    <property type="entry name" value="HTH_XRE"/>
    <property type="match status" value="1"/>
</dbReference>
<evidence type="ECO:0000313" key="2">
    <source>
        <dbReference type="EMBL" id="KEO80976.1"/>
    </source>
</evidence>
<dbReference type="RefSeq" id="WP_038094397.1">
    <property type="nucleotide sequence ID" value="NZ_JMIR01000051.1"/>
</dbReference>
<dbReference type="AlphaFoldDB" id="A0A074LFF7"/>
<dbReference type="GO" id="GO:0003677">
    <property type="term" value="F:DNA binding"/>
    <property type="evidence" value="ECO:0007669"/>
    <property type="project" value="InterPro"/>
</dbReference>
<accession>A0A074LFF7</accession>
<evidence type="ECO:0000259" key="1">
    <source>
        <dbReference type="PROSITE" id="PS50943"/>
    </source>
</evidence>
<dbReference type="InterPro" id="IPR001387">
    <property type="entry name" value="Cro/C1-type_HTH"/>
</dbReference>
<dbReference type="PROSITE" id="PS50943">
    <property type="entry name" value="HTH_CROC1"/>
    <property type="match status" value="1"/>
</dbReference>
<feature type="domain" description="HTH cro/C1-type" evidence="1">
    <location>
        <begin position="13"/>
        <end position="66"/>
    </location>
</feature>
<evidence type="ECO:0000313" key="3">
    <source>
        <dbReference type="Proteomes" id="UP000027931"/>
    </source>
</evidence>
<dbReference type="Gene3D" id="1.25.40.10">
    <property type="entry name" value="Tetratricopeptide repeat domain"/>
    <property type="match status" value="2"/>
</dbReference>
<dbReference type="Pfam" id="PF13560">
    <property type="entry name" value="HTH_31"/>
    <property type="match status" value="1"/>
</dbReference>
<organism evidence="2 3">
    <name type="scientific">Tumebacillus flagellatus</name>
    <dbReference type="NCBI Taxonomy" id="1157490"/>
    <lineage>
        <taxon>Bacteria</taxon>
        <taxon>Bacillati</taxon>
        <taxon>Bacillota</taxon>
        <taxon>Bacilli</taxon>
        <taxon>Bacillales</taxon>
        <taxon>Alicyclobacillaceae</taxon>
        <taxon>Tumebacillus</taxon>
    </lineage>
</organism>
<name>A0A074LFF7_9BACL</name>
<dbReference type="InterPro" id="IPR011990">
    <property type="entry name" value="TPR-like_helical_dom_sf"/>
</dbReference>
<gene>
    <name evidence="2" type="ORF">EL26_23120</name>
</gene>
<dbReference type="OrthoDB" id="2379720at2"/>
<dbReference type="CDD" id="cd00093">
    <property type="entry name" value="HTH_XRE"/>
    <property type="match status" value="1"/>
</dbReference>
<dbReference type="Proteomes" id="UP000027931">
    <property type="component" value="Unassembled WGS sequence"/>
</dbReference>
<keyword evidence="3" id="KW-1185">Reference proteome</keyword>
<dbReference type="SUPFAM" id="SSF47413">
    <property type="entry name" value="lambda repressor-like DNA-binding domains"/>
    <property type="match status" value="1"/>
</dbReference>
<protein>
    <recommendedName>
        <fullName evidence="1">HTH cro/C1-type domain-containing protein</fullName>
    </recommendedName>
</protein>
<dbReference type="EMBL" id="JMIR01000051">
    <property type="protein sequence ID" value="KEO80976.1"/>
    <property type="molecule type" value="Genomic_DNA"/>
</dbReference>
<proteinExistence type="predicted"/>
<comment type="caution">
    <text evidence="2">The sequence shown here is derived from an EMBL/GenBank/DDBJ whole genome shotgun (WGS) entry which is preliminary data.</text>
</comment>
<dbReference type="Gene3D" id="1.10.260.40">
    <property type="entry name" value="lambda repressor-like DNA-binding domains"/>
    <property type="match status" value="1"/>
</dbReference>